<proteinExistence type="predicted"/>
<feature type="domain" description="PBZ-type" evidence="2">
    <location>
        <begin position="61"/>
        <end position="86"/>
    </location>
</feature>
<dbReference type="RefSeq" id="XP_038834745.1">
    <property type="nucleotide sequence ID" value="XM_038978817.1"/>
</dbReference>
<keyword evidence="3" id="KW-1185">Reference proteome</keyword>
<gene>
    <name evidence="4 5 6" type="primary">LOC120032639</name>
</gene>
<feature type="compositionally biased region" description="Acidic residues" evidence="1">
    <location>
        <begin position="142"/>
        <end position="172"/>
    </location>
</feature>
<dbReference type="InterPro" id="IPR019406">
    <property type="entry name" value="APLF_PBZ"/>
</dbReference>
<accession>A0A8U0PZ00</accession>
<feature type="domain" description="PBZ-type" evidence="2">
    <location>
        <begin position="105"/>
        <end position="130"/>
    </location>
</feature>
<feature type="compositionally biased region" description="Basic and acidic residues" evidence="1">
    <location>
        <begin position="23"/>
        <end position="32"/>
    </location>
</feature>
<feature type="region of interest" description="Disordered" evidence="1">
    <location>
        <begin position="77"/>
        <end position="113"/>
    </location>
</feature>
<dbReference type="Pfam" id="PF10283">
    <property type="entry name" value="zf-CCHH"/>
    <property type="match status" value="2"/>
</dbReference>
<dbReference type="InterPro" id="IPR039253">
    <property type="entry name" value="APLF"/>
</dbReference>
<dbReference type="Proteomes" id="UP000808372">
    <property type="component" value="Chromosome 39"/>
</dbReference>
<evidence type="ECO:0000313" key="5">
    <source>
        <dbReference type="RefSeq" id="XP_038834746.1"/>
    </source>
</evidence>
<organism evidence="3 5">
    <name type="scientific">Salvelinus namaycush</name>
    <name type="common">Lake trout</name>
    <name type="synonym">Salmo namaycush</name>
    <dbReference type="NCBI Taxonomy" id="8040"/>
    <lineage>
        <taxon>Eukaryota</taxon>
        <taxon>Metazoa</taxon>
        <taxon>Chordata</taxon>
        <taxon>Craniata</taxon>
        <taxon>Vertebrata</taxon>
        <taxon>Euteleostomi</taxon>
        <taxon>Actinopterygii</taxon>
        <taxon>Neopterygii</taxon>
        <taxon>Teleostei</taxon>
        <taxon>Protacanthopterygii</taxon>
        <taxon>Salmoniformes</taxon>
        <taxon>Salmonidae</taxon>
        <taxon>Salmoninae</taxon>
        <taxon>Salvelinus</taxon>
    </lineage>
</organism>
<dbReference type="KEGG" id="snh:120032639"/>
<feature type="compositionally biased region" description="Basic residues" evidence="1">
    <location>
        <begin position="125"/>
        <end position="135"/>
    </location>
</feature>
<dbReference type="PANTHER" id="PTHR21315">
    <property type="entry name" value="APRATAXIN AND PNK-LIKE FACTOR-RELATED"/>
    <property type="match status" value="1"/>
</dbReference>
<dbReference type="GeneID" id="120032639"/>
<evidence type="ECO:0000313" key="3">
    <source>
        <dbReference type="Proteomes" id="UP000808372"/>
    </source>
</evidence>
<dbReference type="PANTHER" id="PTHR21315:SF2">
    <property type="entry name" value="APRATAXIN AND PNK-LIKE FACTOR"/>
    <property type="match status" value="1"/>
</dbReference>
<dbReference type="GO" id="GO:0003906">
    <property type="term" value="F:DNA-(apurinic or apyrimidinic site) endonuclease activity"/>
    <property type="evidence" value="ECO:0007669"/>
    <property type="project" value="InterPro"/>
</dbReference>
<name>A0A8U0PZ00_SALNM</name>
<dbReference type="GO" id="GO:0006302">
    <property type="term" value="P:double-strand break repair"/>
    <property type="evidence" value="ECO:0007669"/>
    <property type="project" value="InterPro"/>
</dbReference>
<feature type="compositionally biased region" description="Acidic residues" evidence="1">
    <location>
        <begin position="87"/>
        <end position="104"/>
    </location>
</feature>
<evidence type="ECO:0000313" key="6">
    <source>
        <dbReference type="RefSeq" id="XP_038834747.1"/>
    </source>
</evidence>
<dbReference type="GO" id="GO:0005634">
    <property type="term" value="C:nucleus"/>
    <property type="evidence" value="ECO:0007669"/>
    <property type="project" value="TreeGrafter"/>
</dbReference>
<dbReference type="AlphaFoldDB" id="A0A8U0PZ00"/>
<evidence type="ECO:0000313" key="4">
    <source>
        <dbReference type="RefSeq" id="XP_038834745.1"/>
    </source>
</evidence>
<feature type="compositionally biased region" description="Polar residues" evidence="1">
    <location>
        <begin position="33"/>
        <end position="54"/>
    </location>
</feature>
<dbReference type="RefSeq" id="XP_038834746.1">
    <property type="nucleotide sequence ID" value="XM_038978818.1"/>
</dbReference>
<dbReference type="GO" id="GO:0035861">
    <property type="term" value="C:site of double-strand break"/>
    <property type="evidence" value="ECO:0007669"/>
    <property type="project" value="TreeGrafter"/>
</dbReference>
<dbReference type="RefSeq" id="XP_038834747.1">
    <property type="nucleotide sequence ID" value="XM_038978819.1"/>
</dbReference>
<feature type="compositionally biased region" description="Basic and acidic residues" evidence="1">
    <location>
        <begin position="1"/>
        <end position="11"/>
    </location>
</feature>
<feature type="region of interest" description="Disordered" evidence="1">
    <location>
        <begin position="1"/>
        <end position="58"/>
    </location>
</feature>
<dbReference type="GO" id="GO:0008408">
    <property type="term" value="F:3'-5' exonuclease activity"/>
    <property type="evidence" value="ECO:0007669"/>
    <property type="project" value="InterPro"/>
</dbReference>
<protein>
    <submittedName>
        <fullName evidence="4 5">Aprataxin and PNK-like factor</fullName>
    </submittedName>
</protein>
<sequence length="193" mass="22006">MMKRRGEEASTVKDSSTSTSRAEVSESEDRGRQPQNSQKVGKGPQGSSEVSGPAQSKAWLRTTCPFEKDCYRKNPVHFQECSHPGDSDYEDDSAKDEKEEEDADRPECPYGTDCYRKNPLHWKEYKHTKKTRAKKPVSYNNNDDEFGDDDSFLNDESEDISEDSDYEPPDSDDSGKEDLKRLKKEAKAFTNLK</sequence>
<feature type="region of interest" description="Disordered" evidence="1">
    <location>
        <begin position="125"/>
        <end position="180"/>
    </location>
</feature>
<feature type="compositionally biased region" description="Polar residues" evidence="1">
    <location>
        <begin position="12"/>
        <end position="22"/>
    </location>
</feature>
<evidence type="ECO:0000259" key="2">
    <source>
        <dbReference type="Pfam" id="PF10283"/>
    </source>
</evidence>
<evidence type="ECO:0000256" key="1">
    <source>
        <dbReference type="SAM" id="MobiDB-lite"/>
    </source>
</evidence>
<reference evidence="4 5" key="1">
    <citation type="submission" date="2025-04" db="UniProtKB">
        <authorList>
            <consortium name="RefSeq"/>
        </authorList>
    </citation>
    <scope>IDENTIFICATION</scope>
    <source>
        <tissue evidence="4 5">White muscle</tissue>
    </source>
</reference>